<protein>
    <recommendedName>
        <fullName evidence="9">Amino acid transporter</fullName>
    </recommendedName>
</protein>
<dbReference type="InterPro" id="IPR050598">
    <property type="entry name" value="AminoAcid_Transporter"/>
</dbReference>
<proteinExistence type="predicted"/>
<feature type="transmembrane region" description="Helical" evidence="6">
    <location>
        <begin position="533"/>
        <end position="553"/>
    </location>
</feature>
<sequence>MLPSGAQNPWHELSNLTRRARFPGGKPSVRSRSVPTSGRDGGRNDSDEIITGRSLRIFPHDQAVHESVQESECDDIGEHTNEEPLAIDVPTIGRDQVFETLQNRQQSDYTLSEERSRRRIDSDRASETDTIVPRRNLSVLDVAALIFNKMVGTGIFTTPGSVLFYTKSKPFSLILWATGGVFTSIFITVYLEFGSALPFNGGELIYLDEVYPYPELLATIMFSGFFLVLGNSYGNSVTFAKQVILASDPSYQSTTELDNRLIRFIAIVVLSAVCLLHYFSNKFGLFLNKLFAIFKIILLFTVFIAGVKAAKKEGSGLEDFTEIHGPSESADGLAAMVLIFYSYQGWENANYVAGEIRAPTRTLKIGAFLAVGLVTFLYILVTLAYYLACDYNTITNTQSDLGVAVLFAPRAFGSSLGLKVCIALSALGNLIAVAFTSSKVKQAIAVQRILPFWKFFSKDIDTPKGALTLHWVSSLILILVCPTTADGYNFAVGLFTYGHIIVGTIVTVGLYRLPTRMRQQWPSWQPTIITNKWVLRLLPIVFTAGNLVVIIWGAKPRTPGTIPRFWWPVTFLLIEAGSFVYWALMMVTQAELDKFDKKGRKETIGSLIGFEVRIYNETDESVPQSMQEAMVQSRLDGSRRRVAYKFTGAFDKIRIWSRNAKDILGNFLF</sequence>
<keyword evidence="4 6" id="KW-0472">Membrane</keyword>
<dbReference type="STRING" id="1745343.A0A2J6Q0W0"/>
<evidence type="ECO:0000313" key="8">
    <source>
        <dbReference type="Proteomes" id="UP000235672"/>
    </source>
</evidence>
<feature type="transmembrane region" description="Helical" evidence="6">
    <location>
        <begin position="211"/>
        <end position="229"/>
    </location>
</feature>
<dbReference type="PANTHER" id="PTHR11785">
    <property type="entry name" value="AMINO ACID TRANSPORTER"/>
    <property type="match status" value="1"/>
</dbReference>
<evidence type="ECO:0000256" key="3">
    <source>
        <dbReference type="ARBA" id="ARBA00022989"/>
    </source>
</evidence>
<dbReference type="GO" id="GO:0016020">
    <property type="term" value="C:membrane"/>
    <property type="evidence" value="ECO:0007669"/>
    <property type="project" value="UniProtKB-SubCell"/>
</dbReference>
<comment type="subcellular location">
    <subcellularLocation>
        <location evidence="1">Membrane</location>
        <topology evidence="1">Multi-pass membrane protein</topology>
    </subcellularLocation>
</comment>
<evidence type="ECO:0000313" key="7">
    <source>
        <dbReference type="EMBL" id="PMD19930.1"/>
    </source>
</evidence>
<keyword evidence="8" id="KW-1185">Reference proteome</keyword>
<evidence type="ECO:0000256" key="6">
    <source>
        <dbReference type="SAM" id="Phobius"/>
    </source>
</evidence>
<gene>
    <name evidence="7" type="ORF">NA56DRAFT_646823</name>
</gene>
<evidence type="ECO:0000256" key="4">
    <source>
        <dbReference type="ARBA" id="ARBA00023136"/>
    </source>
</evidence>
<dbReference type="Proteomes" id="UP000235672">
    <property type="component" value="Unassembled WGS sequence"/>
</dbReference>
<dbReference type="OrthoDB" id="5982228at2759"/>
<evidence type="ECO:0000256" key="1">
    <source>
        <dbReference type="ARBA" id="ARBA00004141"/>
    </source>
</evidence>
<dbReference type="PANTHER" id="PTHR11785:SF382">
    <property type="entry name" value="LOW-AFFINITY METHIONINE PERMEASE"/>
    <property type="match status" value="1"/>
</dbReference>
<feature type="region of interest" description="Disordered" evidence="5">
    <location>
        <begin position="1"/>
        <end position="50"/>
    </location>
</feature>
<keyword evidence="3 6" id="KW-1133">Transmembrane helix</keyword>
<organism evidence="7 8">
    <name type="scientific">Hyaloscypha hepaticicola</name>
    <dbReference type="NCBI Taxonomy" id="2082293"/>
    <lineage>
        <taxon>Eukaryota</taxon>
        <taxon>Fungi</taxon>
        <taxon>Dikarya</taxon>
        <taxon>Ascomycota</taxon>
        <taxon>Pezizomycotina</taxon>
        <taxon>Leotiomycetes</taxon>
        <taxon>Helotiales</taxon>
        <taxon>Hyaloscyphaceae</taxon>
        <taxon>Hyaloscypha</taxon>
    </lineage>
</organism>
<dbReference type="AlphaFoldDB" id="A0A2J6Q0W0"/>
<accession>A0A2J6Q0W0</accession>
<dbReference type="EMBL" id="KZ613487">
    <property type="protein sequence ID" value="PMD19930.1"/>
    <property type="molecule type" value="Genomic_DNA"/>
</dbReference>
<name>A0A2J6Q0W0_9HELO</name>
<keyword evidence="2 6" id="KW-0812">Transmembrane</keyword>
<feature type="transmembrane region" description="Helical" evidence="6">
    <location>
        <begin position="491"/>
        <end position="513"/>
    </location>
</feature>
<reference evidence="7 8" key="1">
    <citation type="submission" date="2016-05" db="EMBL/GenBank/DDBJ databases">
        <title>A degradative enzymes factory behind the ericoid mycorrhizal symbiosis.</title>
        <authorList>
            <consortium name="DOE Joint Genome Institute"/>
            <person name="Martino E."/>
            <person name="Morin E."/>
            <person name="Grelet G."/>
            <person name="Kuo A."/>
            <person name="Kohler A."/>
            <person name="Daghino S."/>
            <person name="Barry K."/>
            <person name="Choi C."/>
            <person name="Cichocki N."/>
            <person name="Clum A."/>
            <person name="Copeland A."/>
            <person name="Hainaut M."/>
            <person name="Haridas S."/>
            <person name="Labutti K."/>
            <person name="Lindquist E."/>
            <person name="Lipzen A."/>
            <person name="Khouja H.-R."/>
            <person name="Murat C."/>
            <person name="Ohm R."/>
            <person name="Olson A."/>
            <person name="Spatafora J."/>
            <person name="Veneault-Fourrey C."/>
            <person name="Henrissat B."/>
            <person name="Grigoriev I."/>
            <person name="Martin F."/>
            <person name="Perotto S."/>
        </authorList>
    </citation>
    <scope>NUCLEOTIDE SEQUENCE [LARGE SCALE GENOMIC DNA]</scope>
    <source>
        <strain evidence="7 8">UAMH 7357</strain>
    </source>
</reference>
<evidence type="ECO:0008006" key="9">
    <source>
        <dbReference type="Google" id="ProtNLM"/>
    </source>
</evidence>
<feature type="transmembrane region" description="Helical" evidence="6">
    <location>
        <begin position="365"/>
        <end position="388"/>
    </location>
</feature>
<feature type="transmembrane region" description="Helical" evidence="6">
    <location>
        <begin position="173"/>
        <end position="191"/>
    </location>
</feature>
<evidence type="ECO:0000256" key="2">
    <source>
        <dbReference type="ARBA" id="ARBA00022692"/>
    </source>
</evidence>
<dbReference type="GO" id="GO:0015179">
    <property type="term" value="F:L-amino acid transmembrane transporter activity"/>
    <property type="evidence" value="ECO:0007669"/>
    <property type="project" value="TreeGrafter"/>
</dbReference>
<dbReference type="Pfam" id="PF13520">
    <property type="entry name" value="AA_permease_2"/>
    <property type="match status" value="1"/>
</dbReference>
<dbReference type="InterPro" id="IPR002293">
    <property type="entry name" value="AA/rel_permease1"/>
</dbReference>
<feature type="transmembrane region" description="Helical" evidence="6">
    <location>
        <begin position="416"/>
        <end position="435"/>
    </location>
</feature>
<feature type="transmembrane region" description="Helical" evidence="6">
    <location>
        <begin position="286"/>
        <end position="307"/>
    </location>
</feature>
<evidence type="ECO:0000256" key="5">
    <source>
        <dbReference type="SAM" id="MobiDB-lite"/>
    </source>
</evidence>
<feature type="transmembrane region" description="Helical" evidence="6">
    <location>
        <begin position="466"/>
        <end position="485"/>
    </location>
</feature>
<feature type="transmembrane region" description="Helical" evidence="6">
    <location>
        <begin position="261"/>
        <end position="280"/>
    </location>
</feature>
<dbReference type="Gene3D" id="1.20.1740.10">
    <property type="entry name" value="Amino acid/polyamine transporter I"/>
    <property type="match status" value="1"/>
</dbReference>
<feature type="transmembrane region" description="Helical" evidence="6">
    <location>
        <begin position="565"/>
        <end position="584"/>
    </location>
</feature>